<evidence type="ECO:0000313" key="9">
    <source>
        <dbReference type="EMBL" id="KKK54197.1"/>
    </source>
</evidence>
<dbReference type="Pfam" id="PF18917">
    <property type="entry name" value="LiaI-LiaF-like_TM1"/>
    <property type="match status" value="1"/>
</dbReference>
<keyword evidence="5 6" id="KW-0472">Membrane</keyword>
<evidence type="ECO:0000256" key="6">
    <source>
        <dbReference type="SAM" id="Phobius"/>
    </source>
</evidence>
<organism evidence="9">
    <name type="scientific">marine sediment metagenome</name>
    <dbReference type="NCBI Taxonomy" id="412755"/>
    <lineage>
        <taxon>unclassified sequences</taxon>
        <taxon>metagenomes</taxon>
        <taxon>ecological metagenomes</taxon>
    </lineage>
</organism>
<dbReference type="PANTHER" id="PTHR33885:SF3">
    <property type="entry name" value="PHAGE SHOCK PROTEIN C"/>
    <property type="match status" value="1"/>
</dbReference>
<dbReference type="InterPro" id="IPR043726">
    <property type="entry name" value="LiaI-LiaF-like_TM1"/>
</dbReference>
<evidence type="ECO:0000256" key="5">
    <source>
        <dbReference type="ARBA" id="ARBA00023136"/>
    </source>
</evidence>
<dbReference type="GO" id="GO:0005886">
    <property type="term" value="C:plasma membrane"/>
    <property type="evidence" value="ECO:0007669"/>
    <property type="project" value="UniProtKB-SubCell"/>
</dbReference>
<gene>
    <name evidence="9" type="ORF">LCGC14_3087160</name>
</gene>
<protein>
    <recommendedName>
        <fullName evidence="10">Phage shock protein PspC N-terminal domain-containing protein</fullName>
    </recommendedName>
</protein>
<keyword evidence="2" id="KW-1003">Cell membrane</keyword>
<evidence type="ECO:0000256" key="1">
    <source>
        <dbReference type="ARBA" id="ARBA00004162"/>
    </source>
</evidence>
<comment type="subcellular location">
    <subcellularLocation>
        <location evidence="1">Cell membrane</location>
        <topology evidence="1">Single-pass membrane protein</topology>
    </subcellularLocation>
</comment>
<feature type="transmembrane region" description="Helical" evidence="6">
    <location>
        <begin position="34"/>
        <end position="57"/>
    </location>
</feature>
<accession>A0A0F8WBH4</accession>
<proteinExistence type="predicted"/>
<dbReference type="EMBL" id="LAZR01066117">
    <property type="protein sequence ID" value="KKK54197.1"/>
    <property type="molecule type" value="Genomic_DNA"/>
</dbReference>
<comment type="caution">
    <text evidence="9">The sequence shown here is derived from an EMBL/GenBank/DDBJ whole genome shotgun (WGS) entry which is preliminary data.</text>
</comment>
<feature type="transmembrane region" description="Helical" evidence="6">
    <location>
        <begin position="107"/>
        <end position="128"/>
    </location>
</feature>
<evidence type="ECO:0000256" key="4">
    <source>
        <dbReference type="ARBA" id="ARBA00022989"/>
    </source>
</evidence>
<evidence type="ECO:0000259" key="7">
    <source>
        <dbReference type="Pfam" id="PF04024"/>
    </source>
</evidence>
<feature type="transmembrane region" description="Helical" evidence="6">
    <location>
        <begin position="134"/>
        <end position="153"/>
    </location>
</feature>
<evidence type="ECO:0008006" key="10">
    <source>
        <dbReference type="Google" id="ProtNLM"/>
    </source>
</evidence>
<dbReference type="InterPro" id="IPR007168">
    <property type="entry name" value="Phageshock_PspC_N"/>
</dbReference>
<dbReference type="AlphaFoldDB" id="A0A0F8WBH4"/>
<reference evidence="9" key="1">
    <citation type="journal article" date="2015" name="Nature">
        <title>Complex archaea that bridge the gap between prokaryotes and eukaryotes.</title>
        <authorList>
            <person name="Spang A."/>
            <person name="Saw J.H."/>
            <person name="Jorgensen S.L."/>
            <person name="Zaremba-Niedzwiedzka K."/>
            <person name="Martijn J."/>
            <person name="Lind A.E."/>
            <person name="van Eijk R."/>
            <person name="Schleper C."/>
            <person name="Guy L."/>
            <person name="Ettema T.J."/>
        </authorList>
    </citation>
    <scope>NUCLEOTIDE SEQUENCE</scope>
</reference>
<dbReference type="InterPro" id="IPR052027">
    <property type="entry name" value="PspC"/>
</dbReference>
<keyword evidence="4 6" id="KW-1133">Transmembrane helix</keyword>
<evidence type="ECO:0000259" key="8">
    <source>
        <dbReference type="Pfam" id="PF18917"/>
    </source>
</evidence>
<evidence type="ECO:0000256" key="2">
    <source>
        <dbReference type="ARBA" id="ARBA00022475"/>
    </source>
</evidence>
<dbReference type="Pfam" id="PF04024">
    <property type="entry name" value="PspC"/>
    <property type="match status" value="1"/>
</dbReference>
<name>A0A0F8WBH4_9ZZZZ</name>
<feature type="domain" description="Phage shock protein PspC N-terminal" evidence="7">
    <location>
        <begin position="3"/>
        <end position="58"/>
    </location>
</feature>
<dbReference type="PANTHER" id="PTHR33885">
    <property type="entry name" value="PHAGE SHOCK PROTEIN C"/>
    <property type="match status" value="1"/>
</dbReference>
<sequence>MAKRLYRSKKDCVIAGVCGGIAEHFDIDPTLVRIVAVISIFINGIGLIAYIIGWIFIAQNPEFLTKEEADKQKGKTGTIKEKVENVASEIGKEIRGDSDKAGHKRNLTLVGGLILICLGLLFLASNFFPWFGFIKLWPFVLIILGVVILAGGFQKRK</sequence>
<keyword evidence="3 6" id="KW-0812">Transmembrane</keyword>
<evidence type="ECO:0000256" key="3">
    <source>
        <dbReference type="ARBA" id="ARBA00022692"/>
    </source>
</evidence>
<feature type="domain" description="LiaI-LiaF-like transmembrane region" evidence="8">
    <location>
        <begin position="109"/>
        <end position="149"/>
    </location>
</feature>